<feature type="region of interest" description="Disordered" evidence="1">
    <location>
        <begin position="745"/>
        <end position="768"/>
    </location>
</feature>
<protein>
    <submittedName>
        <fullName evidence="3">Uncharacterized protein</fullName>
    </submittedName>
</protein>
<evidence type="ECO:0000313" key="4">
    <source>
        <dbReference type="Proteomes" id="UP000026961"/>
    </source>
</evidence>
<feature type="region of interest" description="Disordered" evidence="1">
    <location>
        <begin position="71"/>
        <end position="95"/>
    </location>
</feature>
<dbReference type="Pfam" id="PF04842">
    <property type="entry name" value="DUF639"/>
    <property type="match status" value="1"/>
</dbReference>
<keyword evidence="2" id="KW-0472">Membrane</keyword>
<feature type="compositionally biased region" description="Low complexity" evidence="1">
    <location>
        <begin position="754"/>
        <end position="768"/>
    </location>
</feature>
<evidence type="ECO:0000313" key="3">
    <source>
        <dbReference type="EnsemblPlants" id="OGLUM01G42870.1"/>
    </source>
</evidence>
<dbReference type="Proteomes" id="UP000026961">
    <property type="component" value="Chromosome 1"/>
</dbReference>
<dbReference type="InterPro" id="IPR006927">
    <property type="entry name" value="DUF639"/>
</dbReference>
<reference evidence="3" key="3">
    <citation type="submission" date="2018-05" db="EMBL/GenBank/DDBJ databases">
        <title>OgluRS3 (Oryza glumaepatula Reference Sequence Version 3).</title>
        <authorList>
            <person name="Zhang J."/>
            <person name="Kudrna D."/>
            <person name="Lee S."/>
            <person name="Talag J."/>
            <person name="Welchert J."/>
            <person name="Wing R.A."/>
        </authorList>
    </citation>
    <scope>NUCLEOTIDE SEQUENCE [LARGE SCALE GENOMIC DNA]</scope>
</reference>
<accession>A0A0D9YHY6</accession>
<feature type="region of interest" description="Disordered" evidence="1">
    <location>
        <begin position="1"/>
        <end position="38"/>
    </location>
</feature>
<feature type="transmembrane region" description="Helical" evidence="2">
    <location>
        <begin position="676"/>
        <end position="701"/>
    </location>
</feature>
<dbReference type="PANTHER" id="PTHR31860:SF3">
    <property type="entry name" value="PROTEIN, PUTATIVE (DUF639)-RELATED"/>
    <property type="match status" value="1"/>
</dbReference>
<evidence type="ECO:0000256" key="2">
    <source>
        <dbReference type="SAM" id="Phobius"/>
    </source>
</evidence>
<feature type="compositionally biased region" description="Basic residues" evidence="1">
    <location>
        <begin position="15"/>
        <end position="30"/>
    </location>
</feature>
<keyword evidence="2" id="KW-1133">Transmembrane helix</keyword>
<keyword evidence="2" id="KW-0812">Transmembrane</keyword>
<dbReference type="Gramene" id="OGLUM01G42870.1">
    <property type="protein sequence ID" value="OGLUM01G42870.1"/>
    <property type="gene ID" value="OGLUM01G42870"/>
</dbReference>
<sequence>MLQLRLQPPRFTPLPRRRVAGGGHHRRRRAAAPPPPLALRSQWRIPDVDADAVQERVRSWLSRARGAIADAANAAREKGRSKEEAEGRKKRRKEALEEQALVAVPEITVERRVGRGWLSLDAVVTIEQFARLNGLTGRKVQRIFEALAPSHVQNDARNLVEYCCFRYLSRDNSDLHPSLKELAFQRLIFMTMLAWEDPYGEDDDTESSLDNYSILGRLVGEDAFVRIAPAVAGVADVSTAHYLFRALVGSEKGLSLDIWTTYLGELLKVHHGRQTHKSGDHFLSDEQVLCIGSSRKRPVLKWEENTAWPGHLTLTNKALYFEAIGLTSTNKPLKLDLTDRNSRVEKAKVGPFGSRLFDSAVSVSSGSVSNEWTLEFVDFGGEMRRDVWLAFISEIISVYRFINEYGPRDDDPAIHHVYGAHRGKKRAFWGGPLVTNSKAASQRASQWHRPSEDSSSAHAHIFDIDGSVYLRKWMTSPSWTSSHSANFWRNSSVKHGVILSKSLVVADKNLVEKAMVACKEKSKIVERTQATIVAATIEGIPSNIDLFKELILPFAIVSEKFYKLKRWENPRTTACFLLVVYTIIFRNMLSYVLPFSLMMLALSMLALKGLKEQGRLGRSFGKVTIKDQPPSNTIQKIIALKEAMASVENYLQNLNLSLLKMRTIFLAGQPEVTTQVALVLLASSAVLLVVPFKYVLAFFMFDQFTRELEFRREMVKAFMSFMKERWESIHAAPVVVLPYEDGGEQHNKTLPPKSTQQTQSGSVQSTDTYMNLSNGTYTLDI</sequence>
<proteinExistence type="predicted"/>
<dbReference type="EnsemblPlants" id="OGLUM01G42870.1">
    <property type="protein sequence ID" value="OGLUM01G42870.1"/>
    <property type="gene ID" value="OGLUM01G42870"/>
</dbReference>
<name>A0A0D9YHY6_9ORYZ</name>
<evidence type="ECO:0000256" key="1">
    <source>
        <dbReference type="SAM" id="MobiDB-lite"/>
    </source>
</evidence>
<organism evidence="3">
    <name type="scientific">Oryza glumipatula</name>
    <dbReference type="NCBI Taxonomy" id="40148"/>
    <lineage>
        <taxon>Eukaryota</taxon>
        <taxon>Viridiplantae</taxon>
        <taxon>Streptophyta</taxon>
        <taxon>Embryophyta</taxon>
        <taxon>Tracheophyta</taxon>
        <taxon>Spermatophyta</taxon>
        <taxon>Magnoliopsida</taxon>
        <taxon>Liliopsida</taxon>
        <taxon>Poales</taxon>
        <taxon>Poaceae</taxon>
        <taxon>BOP clade</taxon>
        <taxon>Oryzoideae</taxon>
        <taxon>Oryzeae</taxon>
        <taxon>Oryzinae</taxon>
        <taxon>Oryza</taxon>
    </lineage>
</organism>
<dbReference type="PANTHER" id="PTHR31860">
    <property type="entry name" value="HEAT-INDUCIBLE TRANSCRIPTION REPRESSOR (DUF639)-RELATED"/>
    <property type="match status" value="1"/>
</dbReference>
<reference evidence="3" key="2">
    <citation type="submission" date="2015-04" db="UniProtKB">
        <authorList>
            <consortium name="EnsemblPlants"/>
        </authorList>
    </citation>
    <scope>IDENTIFICATION</scope>
</reference>
<dbReference type="AlphaFoldDB" id="A0A0D9YHY6"/>
<feature type="compositionally biased region" description="Basic and acidic residues" evidence="1">
    <location>
        <begin position="75"/>
        <end position="87"/>
    </location>
</feature>
<reference evidence="3" key="1">
    <citation type="submission" date="2013-08" db="EMBL/GenBank/DDBJ databases">
        <title>Oryza genome evolution.</title>
        <authorList>
            <person name="Wing R.A."/>
            <person name="Panaud O."/>
            <person name="Oliveira A.C."/>
        </authorList>
    </citation>
    <scope>NUCLEOTIDE SEQUENCE</scope>
</reference>
<keyword evidence="4" id="KW-1185">Reference proteome</keyword>
<feature type="transmembrane region" description="Helical" evidence="2">
    <location>
        <begin position="591"/>
        <end position="610"/>
    </location>
</feature>